<reference evidence="2 3" key="1">
    <citation type="journal article" date="2024" name="G3 (Bethesda)">
        <title>Genome assembly of Hibiscus sabdariffa L. provides insights into metabolisms of medicinal natural products.</title>
        <authorList>
            <person name="Kim T."/>
        </authorList>
    </citation>
    <scope>NUCLEOTIDE SEQUENCE [LARGE SCALE GENOMIC DNA]</scope>
    <source>
        <strain evidence="2">TK-2024</strain>
        <tissue evidence="2">Old leaves</tissue>
    </source>
</reference>
<sequence length="449" mass="51118">MVVWTETDVSLVSRRQRRVCFVYIDDCAQLCYGPSLSFSQLSWLLRPFWEMFQSGVLFSDRQFFSIGGGAEWRVDFLCFGNILGSLNCDLNCGLILGRSLIVFYWNFLLFDAHGWHHFIYGMIAWVNLPLSDKYGWLDSVYGRMDLINGLVSLFDGLLLNMYECCNQIFSYVLLVFDQTLLSDLFWFSILTPFAKPAMSDILKMMANLHFTEKEIEEIDTLHFEDEHQEFPLEDTSTIGQNMFFFKFVTVNNAASVLARCPWSFNGDLLALKTFDKLLSPLEYDFNPLPIWIHIFNIPLGLMTAKVGEMLGNQFGTSLATDLRDGAGRMGEFMQDVQGDFQYGDWLKVDSGKPMNVGVRSLKPASCLPRGMWWMLLPPLLRGVQEWGGTKGRSYKPCYGRKDIEGSLAIKKARSEMVVNANVADDGPEDTPPQKAIVSVDVDAQPHREP</sequence>
<dbReference type="PANTHER" id="PTHR31286">
    <property type="entry name" value="GLYCINE-RICH CELL WALL STRUCTURAL PROTEIN 1.8-LIKE"/>
    <property type="match status" value="1"/>
</dbReference>
<protein>
    <recommendedName>
        <fullName evidence="4">DUF4283 domain-containing protein</fullName>
    </recommendedName>
</protein>
<organism evidence="2 3">
    <name type="scientific">Hibiscus sabdariffa</name>
    <name type="common">roselle</name>
    <dbReference type="NCBI Taxonomy" id="183260"/>
    <lineage>
        <taxon>Eukaryota</taxon>
        <taxon>Viridiplantae</taxon>
        <taxon>Streptophyta</taxon>
        <taxon>Embryophyta</taxon>
        <taxon>Tracheophyta</taxon>
        <taxon>Spermatophyta</taxon>
        <taxon>Magnoliopsida</taxon>
        <taxon>eudicotyledons</taxon>
        <taxon>Gunneridae</taxon>
        <taxon>Pentapetalae</taxon>
        <taxon>rosids</taxon>
        <taxon>malvids</taxon>
        <taxon>Malvales</taxon>
        <taxon>Malvaceae</taxon>
        <taxon>Malvoideae</taxon>
        <taxon>Hibiscus</taxon>
    </lineage>
</organism>
<gene>
    <name evidence="2" type="ORF">V6N11_021448</name>
</gene>
<accession>A0ABR1ZA28</accession>
<name>A0ABR1ZA28_9ROSI</name>
<keyword evidence="3" id="KW-1185">Reference proteome</keyword>
<dbReference type="InterPro" id="IPR040256">
    <property type="entry name" value="At4g02000-like"/>
</dbReference>
<evidence type="ECO:0008006" key="4">
    <source>
        <dbReference type="Google" id="ProtNLM"/>
    </source>
</evidence>
<evidence type="ECO:0000313" key="2">
    <source>
        <dbReference type="EMBL" id="KAK8476562.1"/>
    </source>
</evidence>
<proteinExistence type="predicted"/>
<dbReference type="EMBL" id="JBBPBN010002170">
    <property type="protein sequence ID" value="KAK8476562.1"/>
    <property type="molecule type" value="Genomic_DNA"/>
</dbReference>
<feature type="region of interest" description="Disordered" evidence="1">
    <location>
        <begin position="422"/>
        <end position="449"/>
    </location>
</feature>
<evidence type="ECO:0000256" key="1">
    <source>
        <dbReference type="SAM" id="MobiDB-lite"/>
    </source>
</evidence>
<comment type="caution">
    <text evidence="2">The sequence shown here is derived from an EMBL/GenBank/DDBJ whole genome shotgun (WGS) entry which is preliminary data.</text>
</comment>
<dbReference type="PANTHER" id="PTHR31286:SF180">
    <property type="entry name" value="OS10G0362600 PROTEIN"/>
    <property type="match status" value="1"/>
</dbReference>
<evidence type="ECO:0000313" key="3">
    <source>
        <dbReference type="Proteomes" id="UP001396334"/>
    </source>
</evidence>
<dbReference type="Proteomes" id="UP001396334">
    <property type="component" value="Unassembled WGS sequence"/>
</dbReference>